<dbReference type="PROSITE" id="PS01311">
    <property type="entry name" value="LGT"/>
    <property type="match status" value="1"/>
</dbReference>
<feature type="binding site" evidence="7">
    <location>
        <position position="130"/>
    </location>
    <ligand>
        <name>a 1,2-diacyl-sn-glycero-3-phospho-(1'-sn-glycerol)</name>
        <dbReference type="ChEBI" id="CHEBI:64716"/>
    </ligand>
</feature>
<gene>
    <name evidence="7" type="primary">lgt</name>
    <name evidence="8" type="ORF">F8153_01255</name>
</gene>
<dbReference type="InterPro" id="IPR001640">
    <property type="entry name" value="Lgt"/>
</dbReference>
<reference evidence="8 9" key="1">
    <citation type="submission" date="2019-10" db="EMBL/GenBank/DDBJ databases">
        <title>Alkaliphilus serpentinus sp. nov. and Alkaliphilus pronyensis sp. nov., two novel anaerobic alkaliphilic species isolated from the serpentinized-hosted hydrothermal field of the Prony Bay (New Caledonia).</title>
        <authorList>
            <person name="Postec A."/>
        </authorList>
    </citation>
    <scope>NUCLEOTIDE SEQUENCE [LARGE SCALE GENOMIC DNA]</scope>
    <source>
        <strain evidence="8 9">LacT</strain>
    </source>
</reference>
<organism evidence="8 9">
    <name type="scientific">Alkaliphilus serpentinus</name>
    <dbReference type="NCBI Taxonomy" id="1482731"/>
    <lineage>
        <taxon>Bacteria</taxon>
        <taxon>Bacillati</taxon>
        <taxon>Bacillota</taxon>
        <taxon>Clostridia</taxon>
        <taxon>Peptostreptococcales</taxon>
        <taxon>Natronincolaceae</taxon>
        <taxon>Alkaliphilus</taxon>
    </lineage>
</organism>
<dbReference type="HAMAP" id="MF_01147">
    <property type="entry name" value="Lgt"/>
    <property type="match status" value="1"/>
</dbReference>
<accession>A0A833MAT5</accession>
<feature type="transmembrane region" description="Helical" evidence="7">
    <location>
        <begin position="45"/>
        <end position="67"/>
    </location>
</feature>
<keyword evidence="4 7" id="KW-0812">Transmembrane</keyword>
<evidence type="ECO:0000256" key="7">
    <source>
        <dbReference type="HAMAP-Rule" id="MF_01147"/>
    </source>
</evidence>
<dbReference type="GO" id="GO:0005886">
    <property type="term" value="C:plasma membrane"/>
    <property type="evidence" value="ECO:0007669"/>
    <property type="project" value="UniProtKB-SubCell"/>
</dbReference>
<evidence type="ECO:0000256" key="1">
    <source>
        <dbReference type="ARBA" id="ARBA00007150"/>
    </source>
</evidence>
<keyword evidence="5 7" id="KW-1133">Transmembrane helix</keyword>
<evidence type="ECO:0000256" key="2">
    <source>
        <dbReference type="ARBA" id="ARBA00022475"/>
    </source>
</evidence>
<keyword evidence="8" id="KW-0328">Glycosyltransferase</keyword>
<evidence type="ECO:0000256" key="4">
    <source>
        <dbReference type="ARBA" id="ARBA00022692"/>
    </source>
</evidence>
<keyword evidence="9" id="KW-1185">Reference proteome</keyword>
<dbReference type="NCBIfam" id="TIGR00544">
    <property type="entry name" value="lgt"/>
    <property type="match status" value="1"/>
</dbReference>
<feature type="transmembrane region" description="Helical" evidence="7">
    <location>
        <begin position="13"/>
        <end position="33"/>
    </location>
</feature>
<dbReference type="Pfam" id="PF01790">
    <property type="entry name" value="LGT"/>
    <property type="match status" value="1"/>
</dbReference>
<comment type="function">
    <text evidence="7">Catalyzes the transfer of the diacylglyceryl group from phosphatidylglycerol to the sulfhydryl group of the N-terminal cysteine of a prolipoprotein, the first step in the formation of mature lipoproteins.</text>
</comment>
<feature type="transmembrane region" description="Helical" evidence="7">
    <location>
        <begin position="215"/>
        <end position="237"/>
    </location>
</feature>
<keyword evidence="8" id="KW-0449">Lipoprotein</keyword>
<dbReference type="OrthoDB" id="871140at2"/>
<dbReference type="UniPathway" id="UPA00664"/>
<evidence type="ECO:0000256" key="5">
    <source>
        <dbReference type="ARBA" id="ARBA00022989"/>
    </source>
</evidence>
<dbReference type="RefSeq" id="WP_151864530.1">
    <property type="nucleotide sequence ID" value="NZ_WBZB01000004.1"/>
</dbReference>
<evidence type="ECO:0000256" key="3">
    <source>
        <dbReference type="ARBA" id="ARBA00022679"/>
    </source>
</evidence>
<protein>
    <recommendedName>
        <fullName evidence="7">Phosphatidylglycerol--prolipoprotein diacylglyceryl transferase</fullName>
        <ecNumber evidence="7">2.5.1.145</ecNumber>
    </recommendedName>
</protein>
<comment type="pathway">
    <text evidence="7">Protein modification; lipoprotein biosynthesis (diacylglyceryl transfer).</text>
</comment>
<comment type="caution">
    <text evidence="8">The sequence shown here is derived from an EMBL/GenBank/DDBJ whole genome shotgun (WGS) entry which is preliminary data.</text>
</comment>
<dbReference type="EMBL" id="WBZB01000004">
    <property type="protein sequence ID" value="KAB3533204.1"/>
    <property type="molecule type" value="Genomic_DNA"/>
</dbReference>
<keyword evidence="3 7" id="KW-0808">Transferase</keyword>
<comment type="subcellular location">
    <subcellularLocation>
        <location evidence="7">Cell membrane</location>
        <topology evidence="7">Multi-pass membrane protein</topology>
    </subcellularLocation>
</comment>
<feature type="transmembrane region" description="Helical" evidence="7">
    <location>
        <begin position="161"/>
        <end position="178"/>
    </location>
</feature>
<feature type="transmembrane region" description="Helical" evidence="7">
    <location>
        <begin position="87"/>
        <end position="104"/>
    </location>
</feature>
<dbReference type="PANTHER" id="PTHR30589">
    <property type="entry name" value="PROLIPOPROTEIN DIACYLGLYCERYL TRANSFERASE"/>
    <property type="match status" value="1"/>
</dbReference>
<proteinExistence type="inferred from homology"/>
<feature type="transmembrane region" description="Helical" evidence="7">
    <location>
        <begin position="184"/>
        <end position="203"/>
    </location>
</feature>
<comment type="catalytic activity">
    <reaction evidence="7">
        <text>L-cysteinyl-[prolipoprotein] + a 1,2-diacyl-sn-glycero-3-phospho-(1'-sn-glycerol) = an S-1,2-diacyl-sn-glyceryl-L-cysteinyl-[prolipoprotein] + sn-glycerol 1-phosphate + H(+)</text>
        <dbReference type="Rhea" id="RHEA:56712"/>
        <dbReference type="Rhea" id="RHEA-COMP:14679"/>
        <dbReference type="Rhea" id="RHEA-COMP:14680"/>
        <dbReference type="ChEBI" id="CHEBI:15378"/>
        <dbReference type="ChEBI" id="CHEBI:29950"/>
        <dbReference type="ChEBI" id="CHEBI:57685"/>
        <dbReference type="ChEBI" id="CHEBI:64716"/>
        <dbReference type="ChEBI" id="CHEBI:140658"/>
        <dbReference type="EC" id="2.5.1.145"/>
    </reaction>
</comment>
<evidence type="ECO:0000313" key="9">
    <source>
        <dbReference type="Proteomes" id="UP000465601"/>
    </source>
</evidence>
<keyword evidence="6 7" id="KW-0472">Membrane</keyword>
<evidence type="ECO:0000313" key="8">
    <source>
        <dbReference type="EMBL" id="KAB3533204.1"/>
    </source>
</evidence>
<sequence>MDPIAFRIFGLEIGWYGIIIATGMLLGVIVATIRAKKEGLHEDTVIDLALFAVPAALLGARLYYVIFNWGYYSKNLQDIYKFRQGGLAIHGGVIAGVIVGYFYCRYKKIGFWKLADICAPSIILGQAIGRWGNYVNQEAHGGPTNLPWGIEVNGEMVHPTFLYESLWNFGVFFFLLYFTKKKKYNGQIFVLYIILYSIARFLIEGLRTDSLMIGPFRTAQLISVVLIAGGLFINSLLSKSNSTNF</sequence>
<dbReference type="AlphaFoldDB" id="A0A833MAT5"/>
<dbReference type="GO" id="GO:0008961">
    <property type="term" value="F:phosphatidylglycerol-prolipoprotein diacylglyceryl transferase activity"/>
    <property type="evidence" value="ECO:0007669"/>
    <property type="project" value="UniProtKB-UniRule"/>
</dbReference>
<dbReference type="EC" id="2.5.1.145" evidence="7"/>
<dbReference type="PANTHER" id="PTHR30589:SF0">
    <property type="entry name" value="PHOSPHATIDYLGLYCEROL--PROLIPOPROTEIN DIACYLGLYCERYL TRANSFERASE"/>
    <property type="match status" value="1"/>
</dbReference>
<name>A0A833MAT5_9FIRM</name>
<comment type="similarity">
    <text evidence="1 7">Belongs to the Lgt family.</text>
</comment>
<evidence type="ECO:0000256" key="6">
    <source>
        <dbReference type="ARBA" id="ARBA00023136"/>
    </source>
</evidence>
<dbReference type="GO" id="GO:0042158">
    <property type="term" value="P:lipoprotein biosynthetic process"/>
    <property type="evidence" value="ECO:0007669"/>
    <property type="project" value="UniProtKB-UniRule"/>
</dbReference>
<dbReference type="Proteomes" id="UP000465601">
    <property type="component" value="Unassembled WGS sequence"/>
</dbReference>
<keyword evidence="2 7" id="KW-1003">Cell membrane</keyword>